<dbReference type="SMART" id="SM00387">
    <property type="entry name" value="HATPase_c"/>
    <property type="match status" value="1"/>
</dbReference>
<organism evidence="17 18">
    <name type="scientific">Paenibacillus montaniterrae</name>
    <dbReference type="NCBI Taxonomy" id="429341"/>
    <lineage>
        <taxon>Bacteria</taxon>
        <taxon>Bacillati</taxon>
        <taxon>Bacillota</taxon>
        <taxon>Bacilli</taxon>
        <taxon>Bacillales</taxon>
        <taxon>Paenibacillaceae</taxon>
        <taxon>Paenibacillus</taxon>
    </lineage>
</organism>
<evidence type="ECO:0000256" key="9">
    <source>
        <dbReference type="ARBA" id="ARBA00022777"/>
    </source>
</evidence>
<keyword evidence="18" id="KW-1185">Reference proteome</keyword>
<evidence type="ECO:0000256" key="10">
    <source>
        <dbReference type="ARBA" id="ARBA00022840"/>
    </source>
</evidence>
<dbReference type="GO" id="GO:0005886">
    <property type="term" value="C:plasma membrane"/>
    <property type="evidence" value="ECO:0007669"/>
    <property type="project" value="UniProtKB-SubCell"/>
</dbReference>
<dbReference type="SUPFAM" id="SSF55874">
    <property type="entry name" value="ATPase domain of HSP90 chaperone/DNA topoisomerase II/histidine kinase"/>
    <property type="match status" value="1"/>
</dbReference>
<evidence type="ECO:0000256" key="7">
    <source>
        <dbReference type="ARBA" id="ARBA00022692"/>
    </source>
</evidence>
<evidence type="ECO:0000256" key="3">
    <source>
        <dbReference type="ARBA" id="ARBA00012438"/>
    </source>
</evidence>
<dbReference type="InterPro" id="IPR003660">
    <property type="entry name" value="HAMP_dom"/>
</dbReference>
<keyword evidence="6" id="KW-0808">Transferase</keyword>
<evidence type="ECO:0000256" key="13">
    <source>
        <dbReference type="ARBA" id="ARBA00023136"/>
    </source>
</evidence>
<dbReference type="InterPro" id="IPR003594">
    <property type="entry name" value="HATPase_dom"/>
</dbReference>
<evidence type="ECO:0000256" key="1">
    <source>
        <dbReference type="ARBA" id="ARBA00000085"/>
    </source>
</evidence>
<name>A0A919YNS7_9BACL</name>
<dbReference type="GO" id="GO:0005524">
    <property type="term" value="F:ATP binding"/>
    <property type="evidence" value="ECO:0007669"/>
    <property type="project" value="UniProtKB-KW"/>
</dbReference>
<keyword evidence="7 14" id="KW-0812">Transmembrane</keyword>
<feature type="transmembrane region" description="Helical" evidence="14">
    <location>
        <begin position="12"/>
        <end position="35"/>
    </location>
</feature>
<dbReference type="Proteomes" id="UP000683139">
    <property type="component" value="Unassembled WGS sequence"/>
</dbReference>
<dbReference type="AlphaFoldDB" id="A0A919YNS7"/>
<dbReference type="PANTHER" id="PTHR34220:SF11">
    <property type="entry name" value="SENSOR PROTEIN KINASE HPTS"/>
    <property type="match status" value="1"/>
</dbReference>
<dbReference type="Pfam" id="PF06580">
    <property type="entry name" value="His_kinase"/>
    <property type="match status" value="1"/>
</dbReference>
<comment type="catalytic activity">
    <reaction evidence="1">
        <text>ATP + protein L-histidine = ADP + protein N-phospho-L-histidine.</text>
        <dbReference type="EC" id="2.7.13.3"/>
    </reaction>
</comment>
<comment type="subcellular location">
    <subcellularLocation>
        <location evidence="2">Cell membrane</location>
        <topology evidence="2">Multi-pass membrane protein</topology>
    </subcellularLocation>
</comment>
<dbReference type="Pfam" id="PF02518">
    <property type="entry name" value="HATPase_c"/>
    <property type="match status" value="1"/>
</dbReference>
<dbReference type="EMBL" id="BOSE01000005">
    <property type="protein sequence ID" value="GIP17278.1"/>
    <property type="molecule type" value="Genomic_DNA"/>
</dbReference>
<dbReference type="GO" id="GO:0000155">
    <property type="term" value="F:phosphorelay sensor kinase activity"/>
    <property type="evidence" value="ECO:0007669"/>
    <property type="project" value="InterPro"/>
</dbReference>
<evidence type="ECO:0000256" key="11">
    <source>
        <dbReference type="ARBA" id="ARBA00022989"/>
    </source>
</evidence>
<keyword evidence="10" id="KW-0067">ATP-binding</keyword>
<feature type="domain" description="Histidine kinase" evidence="15">
    <location>
        <begin position="456"/>
        <end position="573"/>
    </location>
</feature>
<keyword evidence="9 17" id="KW-0418">Kinase</keyword>
<reference evidence="17" key="1">
    <citation type="submission" date="2021-03" db="EMBL/GenBank/DDBJ databases">
        <title>Antimicrobial resistance genes in bacteria isolated from Japanese honey, and their potential for conferring macrolide and lincosamide resistance in the American foulbrood pathogen Paenibacillus larvae.</title>
        <authorList>
            <person name="Okamoto M."/>
            <person name="Kumagai M."/>
            <person name="Kanamori H."/>
            <person name="Takamatsu D."/>
        </authorList>
    </citation>
    <scope>NUCLEOTIDE SEQUENCE</scope>
    <source>
        <strain evidence="17">J40TS1</strain>
    </source>
</reference>
<proteinExistence type="predicted"/>
<evidence type="ECO:0000256" key="12">
    <source>
        <dbReference type="ARBA" id="ARBA00023012"/>
    </source>
</evidence>
<keyword evidence="13 14" id="KW-0472">Membrane</keyword>
<dbReference type="PROSITE" id="PS50885">
    <property type="entry name" value="HAMP"/>
    <property type="match status" value="1"/>
</dbReference>
<evidence type="ECO:0000256" key="2">
    <source>
        <dbReference type="ARBA" id="ARBA00004651"/>
    </source>
</evidence>
<keyword evidence="8" id="KW-0547">Nucleotide-binding</keyword>
<evidence type="ECO:0000259" key="15">
    <source>
        <dbReference type="PROSITE" id="PS50109"/>
    </source>
</evidence>
<dbReference type="Gene3D" id="3.30.565.10">
    <property type="entry name" value="Histidine kinase-like ATPase, C-terminal domain"/>
    <property type="match status" value="1"/>
</dbReference>
<keyword evidence="5" id="KW-0597">Phosphoprotein</keyword>
<feature type="transmembrane region" description="Helical" evidence="14">
    <location>
        <begin position="272"/>
        <end position="291"/>
    </location>
</feature>
<evidence type="ECO:0000313" key="17">
    <source>
        <dbReference type="EMBL" id="GIP17278.1"/>
    </source>
</evidence>
<dbReference type="InterPro" id="IPR005467">
    <property type="entry name" value="His_kinase_dom"/>
</dbReference>
<accession>A0A919YNS7</accession>
<evidence type="ECO:0000256" key="5">
    <source>
        <dbReference type="ARBA" id="ARBA00022553"/>
    </source>
</evidence>
<keyword evidence="4" id="KW-1003">Cell membrane</keyword>
<gene>
    <name evidence="17" type="primary">yesM_9</name>
    <name evidence="17" type="ORF">J40TS1_29200</name>
</gene>
<evidence type="ECO:0000313" key="18">
    <source>
        <dbReference type="Proteomes" id="UP000683139"/>
    </source>
</evidence>
<keyword evidence="12" id="KW-0902">Two-component regulatory system</keyword>
<feature type="domain" description="HAMP" evidence="16">
    <location>
        <begin position="291"/>
        <end position="343"/>
    </location>
</feature>
<sequence>MKFFGNVSLGRQLLYLITIMLVVLLLSFVVTNIIAQQIVEQKVTESTNKILLQVEESVESFYGDMEGISYSLLYSPTIQSYLSADDVLDRILMNSDIEAQFSSTTSLKDTIKGIQIYNSSGEMIGSIGEMTHETEAKTTEIISYSGVYEGQGRLNKYYTIAVPIYNLKSDRFIRDYRGMCLFIMDVSNFETILRKSKITENAQLLLLDQHGQVIVSASNTDVEAKDREQLRLGGSEEIVQTIALPDTGWELISVIPKQELFEDMNVIWRLNIATYAIVFLLLCLFMATFYSRLLRPIKALMEFVRTYPKKGRQSRFSIRYYNEIGVLGGSLNQMLDDIDALSESIQLAQKQMYETELSKNRMELAVYRHQINPHFLYNTLEAIRGLALYNKVHDLADITSSLSSMYRYSVKGDNAVTVWDELVHLRQYATIIQFRFRGKIQIQIEADEQLYSKPALKMLLQPLVENAVFHGLEKKIAPGTAVVSITALDEHRIQYVIQDDGCGIEQDKLEQLRASWGQFRLVGQAEMKESSQGIGLTNIYRRLKLYYGEAASMELESERDKGTTVTITFDVREKLE</sequence>
<evidence type="ECO:0000256" key="6">
    <source>
        <dbReference type="ARBA" id="ARBA00022679"/>
    </source>
</evidence>
<dbReference type="InterPro" id="IPR050640">
    <property type="entry name" value="Bact_2-comp_sensor_kinase"/>
</dbReference>
<dbReference type="InterPro" id="IPR036890">
    <property type="entry name" value="HATPase_C_sf"/>
</dbReference>
<dbReference type="PROSITE" id="PS50109">
    <property type="entry name" value="HIS_KIN"/>
    <property type="match status" value="1"/>
</dbReference>
<dbReference type="PANTHER" id="PTHR34220">
    <property type="entry name" value="SENSOR HISTIDINE KINASE YPDA"/>
    <property type="match status" value="1"/>
</dbReference>
<keyword evidence="11 14" id="KW-1133">Transmembrane helix</keyword>
<evidence type="ECO:0000259" key="16">
    <source>
        <dbReference type="PROSITE" id="PS50885"/>
    </source>
</evidence>
<evidence type="ECO:0000256" key="8">
    <source>
        <dbReference type="ARBA" id="ARBA00022741"/>
    </source>
</evidence>
<dbReference type="InterPro" id="IPR010559">
    <property type="entry name" value="Sig_transdc_His_kin_internal"/>
</dbReference>
<evidence type="ECO:0000256" key="4">
    <source>
        <dbReference type="ARBA" id="ARBA00022475"/>
    </source>
</evidence>
<protein>
    <recommendedName>
        <fullName evidence="3">histidine kinase</fullName>
        <ecNumber evidence="3">2.7.13.3</ecNumber>
    </recommendedName>
</protein>
<dbReference type="EC" id="2.7.13.3" evidence="3"/>
<dbReference type="Gene3D" id="6.10.340.10">
    <property type="match status" value="1"/>
</dbReference>
<evidence type="ECO:0000256" key="14">
    <source>
        <dbReference type="SAM" id="Phobius"/>
    </source>
</evidence>
<comment type="caution">
    <text evidence="17">The sequence shown here is derived from an EMBL/GenBank/DDBJ whole genome shotgun (WGS) entry which is preliminary data.</text>
</comment>